<dbReference type="eggNOG" id="COG0785">
    <property type="taxonomic scope" value="Bacteria"/>
</dbReference>
<feature type="transmembrane region" description="Helical" evidence="1">
    <location>
        <begin position="175"/>
        <end position="204"/>
    </location>
</feature>
<dbReference type="InterPro" id="IPR051790">
    <property type="entry name" value="Cytochrome_c-biogenesis_DsbD"/>
</dbReference>
<keyword evidence="1" id="KW-1133">Transmembrane helix</keyword>
<evidence type="ECO:0000256" key="1">
    <source>
        <dbReference type="SAM" id="Phobius"/>
    </source>
</evidence>
<feature type="transmembrane region" description="Helical" evidence="1">
    <location>
        <begin position="105"/>
        <end position="135"/>
    </location>
</feature>
<dbReference type="RefSeq" id="WP_013884561.1">
    <property type="nucleotide sequence ID" value="NC_015671.1"/>
</dbReference>
<accession>F8A2Q0</accession>
<gene>
    <name evidence="2" type="ordered locus">Celgi_2544</name>
</gene>
<reference evidence="2" key="1">
    <citation type="submission" date="2011-04" db="EMBL/GenBank/DDBJ databases">
        <title>Complete sequence of [Cellvibrio] gilvus ATCC 13127.</title>
        <authorList>
            <consortium name="US DOE Joint Genome Institute"/>
            <person name="Lucas S."/>
            <person name="Han J."/>
            <person name="Lapidus A."/>
            <person name="Cheng J.-F."/>
            <person name="Goodwin L."/>
            <person name="Pitluck S."/>
            <person name="Peters L."/>
            <person name="Munk A."/>
            <person name="Detter J.C."/>
            <person name="Han C."/>
            <person name="Tapia R."/>
            <person name="Land M."/>
            <person name="Hauser L."/>
            <person name="Kyrpides N."/>
            <person name="Ivanova N."/>
            <person name="Ovchinnikova G."/>
            <person name="Pagani I."/>
            <person name="Mead D."/>
            <person name="Brumm P."/>
            <person name="Woyke T."/>
        </authorList>
    </citation>
    <scope>NUCLEOTIDE SEQUENCE</scope>
    <source>
        <strain evidence="2">ATCC 13127</strain>
    </source>
</reference>
<organism evidence="2 3">
    <name type="scientific">Cellulomonas gilvus (strain ATCC 13127 / NRRL B-14078)</name>
    <name type="common">Cellvibrio gilvus</name>
    <dbReference type="NCBI Taxonomy" id="593907"/>
    <lineage>
        <taxon>Bacteria</taxon>
        <taxon>Bacillati</taxon>
        <taxon>Actinomycetota</taxon>
        <taxon>Actinomycetes</taxon>
        <taxon>Micrococcales</taxon>
        <taxon>Cellulomonadaceae</taxon>
        <taxon>Cellulomonas</taxon>
    </lineage>
</organism>
<keyword evidence="3" id="KW-1185">Reference proteome</keyword>
<keyword evidence="1" id="KW-0472">Membrane</keyword>
<protein>
    <submittedName>
        <fullName evidence="2">Cytochrome c biogenesis protein transmembrane region</fullName>
    </submittedName>
</protein>
<name>F8A2Q0_CELGA</name>
<dbReference type="EMBL" id="CP002665">
    <property type="protein sequence ID" value="AEI13043.1"/>
    <property type="molecule type" value="Genomic_DNA"/>
</dbReference>
<feature type="transmembrane region" description="Helical" evidence="1">
    <location>
        <begin position="141"/>
        <end position="163"/>
    </location>
</feature>
<dbReference type="HOGENOM" id="CLU_053225_2_1_11"/>
<dbReference type="Proteomes" id="UP000000485">
    <property type="component" value="Chromosome"/>
</dbReference>
<sequence length="293" mass="29771">MSATFAPVLADAGDAFATTAFSGSLLLAVPVAVLAGLVSFASPCVLPLVPGYVGFLGGMTGGASGAPRVLAVPTAPGVLPAGPVPAPVAPAADGPALDRADRRRLLAGVGLFVAGFTLVFVVLGVLAGTVGAALLPWSDTLTRVLGVVVVLMGLAFTGLVPFLQVERRLHLAPRAGLWGAPLLGMTFGLGWTPCMGPTLAAIYALSLDQASAWRGALLAVAFCLGLGLPFVLVALGVERSTRALAFLRRHRVAVMRLGGALLVVLGLALVTGVWGQWAQWLQGALTDDFVPVI</sequence>
<evidence type="ECO:0000313" key="3">
    <source>
        <dbReference type="Proteomes" id="UP000000485"/>
    </source>
</evidence>
<keyword evidence="1 2" id="KW-0812">Transmembrane</keyword>
<proteinExistence type="predicted"/>
<evidence type="ECO:0000313" key="2">
    <source>
        <dbReference type="EMBL" id="AEI13043.1"/>
    </source>
</evidence>
<dbReference type="AlphaFoldDB" id="F8A2Q0"/>
<dbReference type="PANTHER" id="PTHR31272">
    <property type="entry name" value="CYTOCHROME C-TYPE BIOGENESIS PROTEIN HI_1454-RELATED"/>
    <property type="match status" value="1"/>
</dbReference>
<feature type="transmembrane region" description="Helical" evidence="1">
    <location>
        <begin position="257"/>
        <end position="277"/>
    </location>
</feature>
<dbReference type="PANTHER" id="PTHR31272:SF4">
    <property type="entry name" value="CYTOCHROME C-TYPE BIOGENESIS PROTEIN HI_1454-RELATED"/>
    <property type="match status" value="1"/>
</dbReference>
<feature type="transmembrane region" description="Helical" evidence="1">
    <location>
        <begin position="216"/>
        <end position="237"/>
    </location>
</feature>
<dbReference type="KEGG" id="cga:Celgi_2544"/>
<dbReference type="STRING" id="593907.Celgi_2544"/>